<evidence type="ECO:0000313" key="9">
    <source>
        <dbReference type="EMBL" id="CAA7406560.1"/>
    </source>
</evidence>
<feature type="transmembrane region" description="Helical" evidence="7">
    <location>
        <begin position="286"/>
        <end position="305"/>
    </location>
</feature>
<dbReference type="InterPro" id="IPR039309">
    <property type="entry name" value="BT1"/>
</dbReference>
<dbReference type="Gene3D" id="1.20.1250.20">
    <property type="entry name" value="MFS general substrate transporter like domains"/>
    <property type="match status" value="1"/>
</dbReference>
<accession>A0A7I8JHI4</accession>
<evidence type="ECO:0000256" key="1">
    <source>
        <dbReference type="ARBA" id="ARBA00004141"/>
    </source>
</evidence>
<dbReference type="GO" id="GO:0016020">
    <property type="term" value="C:membrane"/>
    <property type="evidence" value="ECO:0007669"/>
    <property type="project" value="UniProtKB-SubCell"/>
</dbReference>
<feature type="transmembrane region" description="Helical" evidence="7">
    <location>
        <begin position="421"/>
        <end position="442"/>
    </location>
</feature>
<evidence type="ECO:0000256" key="3">
    <source>
        <dbReference type="ARBA" id="ARBA00022448"/>
    </source>
</evidence>
<sequence length="453" mass="49208">MRPPRRIGDREDIVTYSSSQVAGGEVRRRILELAAGEVRRKVLGLGFWVQSFRCFPWAGVNFYLKDELKVAPSTLQMIHSSANVPMIAKALYGFLSDNVNLCGQHRLPYIAIGALLQALSWFTIAMLPGSFISIPILTFFLFISNLGASIAEVANDAIVAETGMQSFVWMLSSSAGALGNLLGGIAVDQLSPRVMFFIFGVIVAVQFSAIINIPESSLNLQKKRRKAPSSKPPTIGGRAEELLVVLSNPEILHSISWFASSYALVPILMGTLFYYHTQQLGLSPSILGLTKVFSHVALLALSMVYNKWLKQVPTRKLLSVLQITITLLMLSDVLFVKGFYRGMGLPDGVYVVFFSGLQEALCQFKVLPFSIMVAKLCPPGCEGSVMAFLMSATALAGIISGCLGVTLAGVCGVAAGDFSGLPKAIVVEATCCLLPLFWSSWIPGDQRRNIKRE</sequence>
<dbReference type="Pfam" id="PF03092">
    <property type="entry name" value="BT1"/>
    <property type="match status" value="1"/>
</dbReference>
<organism evidence="8">
    <name type="scientific">Spirodela intermedia</name>
    <name type="common">Intermediate duckweed</name>
    <dbReference type="NCBI Taxonomy" id="51605"/>
    <lineage>
        <taxon>Eukaryota</taxon>
        <taxon>Viridiplantae</taxon>
        <taxon>Streptophyta</taxon>
        <taxon>Embryophyta</taxon>
        <taxon>Tracheophyta</taxon>
        <taxon>Spermatophyta</taxon>
        <taxon>Magnoliopsida</taxon>
        <taxon>Liliopsida</taxon>
        <taxon>Araceae</taxon>
        <taxon>Lemnoideae</taxon>
        <taxon>Spirodela</taxon>
    </lineage>
</organism>
<feature type="transmembrane region" description="Helical" evidence="7">
    <location>
        <begin position="132"/>
        <end position="154"/>
    </location>
</feature>
<dbReference type="SUPFAM" id="SSF103473">
    <property type="entry name" value="MFS general substrate transporter"/>
    <property type="match status" value="1"/>
</dbReference>
<keyword evidence="6 7" id="KW-0472">Membrane</keyword>
<dbReference type="EMBL" id="LR746276">
    <property type="protein sequence ID" value="CAA7406560.1"/>
    <property type="molecule type" value="Genomic_DNA"/>
</dbReference>
<keyword evidence="4 7" id="KW-0812">Transmembrane</keyword>
<evidence type="ECO:0000256" key="7">
    <source>
        <dbReference type="SAM" id="Phobius"/>
    </source>
</evidence>
<proteinExistence type="inferred from homology"/>
<evidence type="ECO:0000256" key="2">
    <source>
        <dbReference type="ARBA" id="ARBA00007015"/>
    </source>
</evidence>
<comment type="subcellular location">
    <subcellularLocation>
        <location evidence="1">Membrane</location>
        <topology evidence="1">Multi-pass membrane protein</topology>
    </subcellularLocation>
</comment>
<dbReference type="Proteomes" id="UP000663760">
    <property type="component" value="Chromosome 13"/>
</dbReference>
<evidence type="ECO:0000313" key="8">
    <source>
        <dbReference type="EMBL" id="CAA2630351.1"/>
    </source>
</evidence>
<keyword evidence="3" id="KW-0813">Transport</keyword>
<protein>
    <submittedName>
        <fullName evidence="8">Uncharacterized protein</fullName>
    </submittedName>
</protein>
<comment type="similarity">
    <text evidence="2">Belongs to the major facilitator superfamily. Folate-biopterin transporter (TC 2.A.71) family.</text>
</comment>
<dbReference type="EMBL" id="LR743600">
    <property type="protein sequence ID" value="CAA2630351.1"/>
    <property type="molecule type" value="Genomic_DNA"/>
</dbReference>
<evidence type="ECO:0000313" key="10">
    <source>
        <dbReference type="Proteomes" id="UP000663760"/>
    </source>
</evidence>
<feature type="transmembrane region" description="Helical" evidence="7">
    <location>
        <begin position="193"/>
        <end position="214"/>
    </location>
</feature>
<feature type="transmembrane region" description="Helical" evidence="7">
    <location>
        <begin position="255"/>
        <end position="274"/>
    </location>
</feature>
<feature type="transmembrane region" description="Helical" evidence="7">
    <location>
        <begin position="166"/>
        <end position="187"/>
    </location>
</feature>
<evidence type="ECO:0000256" key="5">
    <source>
        <dbReference type="ARBA" id="ARBA00022989"/>
    </source>
</evidence>
<keyword evidence="5 7" id="KW-1133">Transmembrane helix</keyword>
<feature type="transmembrane region" description="Helical" evidence="7">
    <location>
        <begin position="317"/>
        <end position="336"/>
    </location>
</feature>
<reference evidence="8" key="1">
    <citation type="submission" date="2019-12" db="EMBL/GenBank/DDBJ databases">
        <authorList>
            <person name="Scholz U."/>
            <person name="Mascher M."/>
            <person name="Fiebig A."/>
        </authorList>
    </citation>
    <scope>NUCLEOTIDE SEQUENCE</scope>
</reference>
<dbReference type="PANTHER" id="PTHR31585">
    <property type="entry name" value="FOLATE-BIOPTERIN TRANSPORTER 1, CHLOROPLASTIC"/>
    <property type="match status" value="1"/>
</dbReference>
<name>A0A7I8JHI4_SPIIN</name>
<feature type="transmembrane region" description="Helical" evidence="7">
    <location>
        <begin position="107"/>
        <end position="126"/>
    </location>
</feature>
<feature type="transmembrane region" description="Helical" evidence="7">
    <location>
        <begin position="348"/>
        <end position="373"/>
    </location>
</feature>
<dbReference type="PANTHER" id="PTHR31585:SF2">
    <property type="entry name" value="FOLATE-BIOPTERIN TRANSPORTER 7-RELATED"/>
    <property type="match status" value="1"/>
</dbReference>
<feature type="transmembrane region" description="Helical" evidence="7">
    <location>
        <begin position="385"/>
        <end position="415"/>
    </location>
</feature>
<evidence type="ECO:0000256" key="4">
    <source>
        <dbReference type="ARBA" id="ARBA00022692"/>
    </source>
</evidence>
<dbReference type="InterPro" id="IPR036259">
    <property type="entry name" value="MFS_trans_sf"/>
</dbReference>
<dbReference type="AlphaFoldDB" id="A0A7I8JHI4"/>
<keyword evidence="10" id="KW-1185">Reference proteome</keyword>
<gene>
    <name evidence="8" type="ORF">SI7747_13015997</name>
    <name evidence="9" type="ORF">SI8410_13017238</name>
</gene>
<evidence type="ECO:0000256" key="6">
    <source>
        <dbReference type="ARBA" id="ARBA00023136"/>
    </source>
</evidence>
<dbReference type="OrthoDB" id="1923497at2759"/>